<dbReference type="InterPro" id="IPR036691">
    <property type="entry name" value="Endo/exonu/phosph_ase_sf"/>
</dbReference>
<organism evidence="2">
    <name type="scientific">Cuerna arida</name>
    <dbReference type="NCBI Taxonomy" id="1464854"/>
    <lineage>
        <taxon>Eukaryota</taxon>
        <taxon>Metazoa</taxon>
        <taxon>Ecdysozoa</taxon>
        <taxon>Arthropoda</taxon>
        <taxon>Hexapoda</taxon>
        <taxon>Insecta</taxon>
        <taxon>Pterygota</taxon>
        <taxon>Neoptera</taxon>
        <taxon>Paraneoptera</taxon>
        <taxon>Hemiptera</taxon>
        <taxon>Auchenorrhyncha</taxon>
        <taxon>Membracoidea</taxon>
        <taxon>Cicadellidae</taxon>
        <taxon>Cicadellinae</taxon>
        <taxon>Proconiini</taxon>
        <taxon>Cuerna</taxon>
    </lineage>
</organism>
<accession>A0A1B6FJT8</accession>
<feature type="non-terminal residue" evidence="2">
    <location>
        <position position="1"/>
    </location>
</feature>
<protein>
    <recommendedName>
        <fullName evidence="1">Inositol polyphosphate-related phosphatase domain-containing protein</fullName>
    </recommendedName>
</protein>
<feature type="domain" description="Inositol polyphosphate-related phosphatase" evidence="1">
    <location>
        <begin position="1"/>
        <end position="141"/>
    </location>
</feature>
<dbReference type="SUPFAM" id="SSF56219">
    <property type="entry name" value="DNase I-like"/>
    <property type="match status" value="1"/>
</dbReference>
<dbReference type="InterPro" id="IPR046985">
    <property type="entry name" value="IP5"/>
</dbReference>
<evidence type="ECO:0000313" key="2">
    <source>
        <dbReference type="EMBL" id="JAS50273.1"/>
    </source>
</evidence>
<evidence type="ECO:0000259" key="1">
    <source>
        <dbReference type="Pfam" id="PF22669"/>
    </source>
</evidence>
<name>A0A1B6FJT8_9HEMI</name>
<dbReference type="AlphaFoldDB" id="A0A1B6FJT8"/>
<sequence length="144" mass="17184">LNVHLTPHEENYNARIKNLDDIFKKIANEIEGPVDFTFLVGDLNFRMEYMFNEKKRFNSLLSNENNRKLIKEFDQLSLFRKQPNNILHDFDEKQIKFSPTFKYQKLKNGMKYSKKVNPSFTDRILYKSSSSTSVYCSEYDSLPY</sequence>
<dbReference type="InterPro" id="IPR000300">
    <property type="entry name" value="IPPc"/>
</dbReference>
<dbReference type="PANTHER" id="PTHR11200">
    <property type="entry name" value="INOSITOL 5-PHOSPHATASE"/>
    <property type="match status" value="1"/>
</dbReference>
<proteinExistence type="predicted"/>
<dbReference type="GO" id="GO:0046856">
    <property type="term" value="P:phosphatidylinositol dephosphorylation"/>
    <property type="evidence" value="ECO:0007669"/>
    <property type="project" value="InterPro"/>
</dbReference>
<gene>
    <name evidence="2" type="ORF">g.45343</name>
</gene>
<feature type="non-terminal residue" evidence="2">
    <location>
        <position position="144"/>
    </location>
</feature>
<dbReference type="GO" id="GO:0004439">
    <property type="term" value="F:phosphatidylinositol-4,5-bisphosphate 5-phosphatase activity"/>
    <property type="evidence" value="ECO:0007669"/>
    <property type="project" value="TreeGrafter"/>
</dbReference>
<dbReference type="PANTHER" id="PTHR11200:SF275">
    <property type="entry name" value="LD06095P"/>
    <property type="match status" value="1"/>
</dbReference>
<dbReference type="Gene3D" id="3.60.10.10">
    <property type="entry name" value="Endonuclease/exonuclease/phosphatase"/>
    <property type="match status" value="1"/>
</dbReference>
<reference evidence="2" key="1">
    <citation type="submission" date="2015-11" db="EMBL/GenBank/DDBJ databases">
        <title>De novo transcriptome assembly of four potential Pierce s Disease insect vectors from Arizona vineyards.</title>
        <authorList>
            <person name="Tassone E.E."/>
        </authorList>
    </citation>
    <scope>NUCLEOTIDE SEQUENCE</scope>
</reference>
<dbReference type="Pfam" id="PF22669">
    <property type="entry name" value="Exo_endo_phos2"/>
    <property type="match status" value="1"/>
</dbReference>
<dbReference type="EMBL" id="GECZ01019496">
    <property type="protein sequence ID" value="JAS50273.1"/>
    <property type="molecule type" value="Transcribed_RNA"/>
</dbReference>